<protein>
    <submittedName>
        <fullName evidence="2">Uncharacterized protein</fullName>
    </submittedName>
</protein>
<organism evidence="1 2">
    <name type="scientific">Romanomermis culicivorax</name>
    <name type="common">Nematode worm</name>
    <dbReference type="NCBI Taxonomy" id="13658"/>
    <lineage>
        <taxon>Eukaryota</taxon>
        <taxon>Metazoa</taxon>
        <taxon>Ecdysozoa</taxon>
        <taxon>Nematoda</taxon>
        <taxon>Enoplea</taxon>
        <taxon>Dorylaimia</taxon>
        <taxon>Mermithida</taxon>
        <taxon>Mermithoidea</taxon>
        <taxon>Mermithidae</taxon>
        <taxon>Romanomermis</taxon>
    </lineage>
</organism>
<accession>A0A915J0W6</accession>
<reference evidence="2" key="1">
    <citation type="submission" date="2022-11" db="UniProtKB">
        <authorList>
            <consortium name="WormBaseParasite"/>
        </authorList>
    </citation>
    <scope>IDENTIFICATION</scope>
</reference>
<keyword evidence="1" id="KW-1185">Reference proteome</keyword>
<dbReference type="Proteomes" id="UP000887565">
    <property type="component" value="Unplaced"/>
</dbReference>
<dbReference type="AlphaFoldDB" id="A0A915J0W6"/>
<evidence type="ECO:0000313" key="2">
    <source>
        <dbReference type="WBParaSite" id="nRc.2.0.1.t19337-RA"/>
    </source>
</evidence>
<proteinExistence type="predicted"/>
<evidence type="ECO:0000313" key="1">
    <source>
        <dbReference type="Proteomes" id="UP000887565"/>
    </source>
</evidence>
<name>A0A915J0W6_ROMCU</name>
<sequence>MKTRFLTDAADDRLCKLLKKTHQLKNPMPVNIDLM</sequence>
<dbReference type="WBParaSite" id="nRc.2.0.1.t19337-RA">
    <property type="protein sequence ID" value="nRc.2.0.1.t19337-RA"/>
    <property type="gene ID" value="nRc.2.0.1.g19337"/>
</dbReference>